<dbReference type="EMBL" id="ABDG02000025">
    <property type="protein sequence ID" value="EHK43851.1"/>
    <property type="molecule type" value="Genomic_DNA"/>
</dbReference>
<gene>
    <name evidence="2" type="ORF">TRIATDRAFT_300255</name>
</gene>
<sequence length="207" mass="22206">MHFSTAASLVLSLATIAAAQIPAVPIIKAIAPNAENCADTTECRTAEQAAPFIAKSMSDYKIYNVAEMAAIIATMAFESADFKFKHNVSPGRPGQGTANMQMANFNLLYAQSIDSVKSQVSQFTTIDGLSDADLNHILSLVQPDEFNFASGAWFYSTHCDASVKAALQANPDDGFKNYLSSCVGTTVTDARLAYFDRAKTAFGLTYD</sequence>
<dbReference type="RefSeq" id="XP_013942123.1">
    <property type="nucleotide sequence ID" value="XM_014086648.1"/>
</dbReference>
<feature type="chain" id="PRO_5003524777" evidence="1">
    <location>
        <begin position="20"/>
        <end position="207"/>
    </location>
</feature>
<evidence type="ECO:0000313" key="2">
    <source>
        <dbReference type="EMBL" id="EHK43851.1"/>
    </source>
</evidence>
<dbReference type="Proteomes" id="UP000005426">
    <property type="component" value="Unassembled WGS sequence"/>
</dbReference>
<dbReference type="OrthoDB" id="2349272at2759"/>
<accession>G9NZE4</accession>
<dbReference type="STRING" id="452589.G9NZE4"/>
<dbReference type="AlphaFoldDB" id="G9NZE4"/>
<protein>
    <submittedName>
        <fullName evidence="2">Uncharacterized protein</fullName>
    </submittedName>
</protein>
<dbReference type="KEGG" id="tatv:25781642"/>
<dbReference type="eggNOG" id="ENOG502SPR5">
    <property type="taxonomic scope" value="Eukaryota"/>
</dbReference>
<dbReference type="HOGENOM" id="CLU_071125_1_0_1"/>
<evidence type="ECO:0000313" key="3">
    <source>
        <dbReference type="Proteomes" id="UP000005426"/>
    </source>
</evidence>
<comment type="caution">
    <text evidence="2">The sequence shown here is derived from an EMBL/GenBank/DDBJ whole genome shotgun (WGS) entry which is preliminary data.</text>
</comment>
<evidence type="ECO:0000256" key="1">
    <source>
        <dbReference type="SAM" id="SignalP"/>
    </source>
</evidence>
<organism evidence="2 3">
    <name type="scientific">Hypocrea atroviridis (strain ATCC 20476 / IMI 206040)</name>
    <name type="common">Trichoderma atroviride</name>
    <dbReference type="NCBI Taxonomy" id="452589"/>
    <lineage>
        <taxon>Eukaryota</taxon>
        <taxon>Fungi</taxon>
        <taxon>Dikarya</taxon>
        <taxon>Ascomycota</taxon>
        <taxon>Pezizomycotina</taxon>
        <taxon>Sordariomycetes</taxon>
        <taxon>Hypocreomycetidae</taxon>
        <taxon>Hypocreales</taxon>
        <taxon>Hypocreaceae</taxon>
        <taxon>Trichoderma</taxon>
    </lineage>
</organism>
<dbReference type="OMA" id="GSGPWFY"/>
<name>G9NZE4_HYPAI</name>
<dbReference type="GeneID" id="25781642"/>
<reference evidence="2 3" key="1">
    <citation type="journal article" date="2011" name="Genome Biol.">
        <title>Comparative genome sequence analysis underscores mycoparasitism as the ancestral life style of Trichoderma.</title>
        <authorList>
            <person name="Kubicek C.P."/>
            <person name="Herrera-Estrella A."/>
            <person name="Seidl-Seiboth V."/>
            <person name="Martinez D.A."/>
            <person name="Druzhinina I.S."/>
            <person name="Thon M."/>
            <person name="Zeilinger S."/>
            <person name="Casas-Flores S."/>
            <person name="Horwitz B.A."/>
            <person name="Mukherjee P.K."/>
            <person name="Mukherjee M."/>
            <person name="Kredics L."/>
            <person name="Alcaraz L.D."/>
            <person name="Aerts A."/>
            <person name="Antal Z."/>
            <person name="Atanasova L."/>
            <person name="Cervantes-Badillo M.G."/>
            <person name="Challacombe J."/>
            <person name="Chertkov O."/>
            <person name="McCluskey K."/>
            <person name="Coulpier F."/>
            <person name="Deshpande N."/>
            <person name="von Doehren H."/>
            <person name="Ebbole D.J."/>
            <person name="Esquivel-Naranjo E.U."/>
            <person name="Fekete E."/>
            <person name="Flipphi M."/>
            <person name="Glaser F."/>
            <person name="Gomez-Rodriguez E.Y."/>
            <person name="Gruber S."/>
            <person name="Han C."/>
            <person name="Henrissat B."/>
            <person name="Hermosa R."/>
            <person name="Hernandez-Onate M."/>
            <person name="Karaffa L."/>
            <person name="Kosti I."/>
            <person name="Le Crom S."/>
            <person name="Lindquist E."/>
            <person name="Lucas S."/>
            <person name="Luebeck M."/>
            <person name="Luebeck P.S."/>
            <person name="Margeot A."/>
            <person name="Metz B."/>
            <person name="Misra M."/>
            <person name="Nevalainen H."/>
            <person name="Omann M."/>
            <person name="Packer N."/>
            <person name="Perrone G."/>
            <person name="Uresti-Rivera E.E."/>
            <person name="Salamov A."/>
            <person name="Schmoll M."/>
            <person name="Seiboth B."/>
            <person name="Shapiro H."/>
            <person name="Sukno S."/>
            <person name="Tamayo-Ramos J.A."/>
            <person name="Tisch D."/>
            <person name="Wiest A."/>
            <person name="Wilkinson H.H."/>
            <person name="Zhang M."/>
            <person name="Coutinho P.M."/>
            <person name="Kenerley C.M."/>
            <person name="Monte E."/>
            <person name="Baker S.E."/>
            <person name="Grigoriev I.V."/>
        </authorList>
    </citation>
    <scope>NUCLEOTIDE SEQUENCE [LARGE SCALE GENOMIC DNA]</scope>
    <source>
        <strain evidence="3">ATCC 20476 / IMI 206040</strain>
    </source>
</reference>
<proteinExistence type="predicted"/>
<keyword evidence="3" id="KW-1185">Reference proteome</keyword>
<keyword evidence="1" id="KW-0732">Signal</keyword>
<feature type="signal peptide" evidence="1">
    <location>
        <begin position="1"/>
        <end position="19"/>
    </location>
</feature>